<keyword evidence="10" id="KW-0694">RNA-binding</keyword>
<reference evidence="20" key="1">
    <citation type="journal article" date="2020" name="mSystems">
        <title>Genome- and Community-Level Interaction Insights into Carbon Utilization and Element Cycling Functions of Hydrothermarchaeota in Hydrothermal Sediment.</title>
        <authorList>
            <person name="Zhou Z."/>
            <person name="Liu Y."/>
            <person name="Xu W."/>
            <person name="Pan J."/>
            <person name="Luo Z.H."/>
            <person name="Li M."/>
        </authorList>
    </citation>
    <scope>NUCLEOTIDE SEQUENCE [LARGE SCALE GENOMIC DNA]</scope>
    <source>
        <strain evidence="20">SpSt-1121</strain>
    </source>
</reference>
<keyword evidence="6" id="KW-0808">Transferase</keyword>
<dbReference type="InterPro" id="IPR039661">
    <property type="entry name" value="ELP3"/>
</dbReference>
<evidence type="ECO:0000256" key="17">
    <source>
        <dbReference type="PIRSR" id="PIRSR005669-1"/>
    </source>
</evidence>
<dbReference type="PROSITE" id="PS51186">
    <property type="entry name" value="GNAT"/>
    <property type="match status" value="1"/>
</dbReference>
<evidence type="ECO:0000313" key="20">
    <source>
        <dbReference type="EMBL" id="HHP81099.1"/>
    </source>
</evidence>
<evidence type="ECO:0000256" key="8">
    <source>
        <dbReference type="ARBA" id="ARBA00022694"/>
    </source>
</evidence>
<dbReference type="PANTHER" id="PTHR11135:SF0">
    <property type="entry name" value="ELONGATOR COMPLEX PROTEIN 3"/>
    <property type="match status" value="1"/>
</dbReference>
<evidence type="ECO:0000256" key="6">
    <source>
        <dbReference type="ARBA" id="ARBA00022679"/>
    </source>
</evidence>
<evidence type="ECO:0000256" key="7">
    <source>
        <dbReference type="ARBA" id="ARBA00022691"/>
    </source>
</evidence>
<dbReference type="GO" id="GO:0106261">
    <property type="term" value="F:tRNA uridine(34) acetyltransferase activity"/>
    <property type="evidence" value="ECO:0007669"/>
    <property type="project" value="UniProtKB-EC"/>
</dbReference>
<feature type="domain" description="N-acetyltransferase" evidence="18">
    <location>
        <begin position="313"/>
        <end position="481"/>
    </location>
</feature>
<dbReference type="GO" id="GO:0000049">
    <property type="term" value="F:tRNA binding"/>
    <property type="evidence" value="ECO:0007669"/>
    <property type="project" value="UniProtKB-KW"/>
</dbReference>
<keyword evidence="11 17" id="KW-0408">Iron</keyword>
<comment type="caution">
    <text evidence="20">The sequence shown here is derived from an EMBL/GenBank/DDBJ whole genome shotgun (WGS) entry which is preliminary data.</text>
</comment>
<feature type="binding site" evidence="17">
    <location>
        <position position="38"/>
    </location>
    <ligand>
        <name>[4Fe-4S] cluster</name>
        <dbReference type="ChEBI" id="CHEBI:49883"/>
        <note>4Fe-4S-S-AdoMet</note>
    </ligand>
</feature>
<keyword evidence="9 17" id="KW-0479">Metal-binding</keyword>
<dbReference type="PIRSF" id="PIRSF005669">
    <property type="entry name" value="Hist_AcTrfase_ELP3"/>
    <property type="match status" value="1"/>
</dbReference>
<organism evidence="20">
    <name type="scientific">Ignisphaera aggregans</name>
    <dbReference type="NCBI Taxonomy" id="334771"/>
    <lineage>
        <taxon>Archaea</taxon>
        <taxon>Thermoproteota</taxon>
        <taxon>Thermoprotei</taxon>
        <taxon>Desulfurococcales</taxon>
        <taxon>Desulfurococcaceae</taxon>
        <taxon>Ignisphaera</taxon>
    </lineage>
</organism>
<dbReference type="SUPFAM" id="SSF55729">
    <property type="entry name" value="Acyl-CoA N-acyltransferases (Nat)"/>
    <property type="match status" value="1"/>
</dbReference>
<evidence type="ECO:0000256" key="5">
    <source>
        <dbReference type="ARBA" id="ARBA00022555"/>
    </source>
</evidence>
<dbReference type="EMBL" id="DRZI01000015">
    <property type="protein sequence ID" value="HHP81099.1"/>
    <property type="molecule type" value="Genomic_DNA"/>
</dbReference>
<dbReference type="SMART" id="SM00729">
    <property type="entry name" value="Elp3"/>
    <property type="match status" value="1"/>
</dbReference>
<evidence type="ECO:0000256" key="16">
    <source>
        <dbReference type="ARBA" id="ARBA00047372"/>
    </source>
</evidence>
<sequence>MSLKQKIFNEVKRPTRMLSGVTIVAVMTKPYPCPHGRCIYCPGGPEFGTPQSYIGNEPALMRGIQTNFDPYEQVRLRLRQYEILGHIPSKVEIIIMGGTFSAMPIDYQEWFVTNVFEAVNRYPMPKPETMSSLKEAHLRNETAKIRVVGLTIETRPDWAKEKQIDFMLYLGATKVELGVQSIYDDVLKFISRGHSVKDTVEATRLLKDAGYKVVYHIMPGLPKSDLDKDLEMVKEIFENPDYKPDMLKIYPVLVIEGTKLYDLWREGLYKALNDDEAIELISEFYRYIPRWARIMRIQRDIPASLIIAGPKKANLRELIEKKAIEKGIKINEIRFREVGRQLLYKNKKLNKITITKEYYEASKGIEIFLAAEDIENDILIGLLRLRIPSEKPHRAEIDTRTALVRELHIYGPQVPIGSYINDAWQHKGWGMKLLRIAEEIARFEFNCNKIYVLSGVGVREYYRKQGYRKLSELPYMVKELKNSI</sequence>
<comment type="similarity">
    <text evidence="2">Belongs to the ELP3 family.</text>
</comment>
<evidence type="ECO:0000256" key="11">
    <source>
        <dbReference type="ARBA" id="ARBA00023004"/>
    </source>
</evidence>
<dbReference type="SFLD" id="SFLDS00029">
    <property type="entry name" value="Radical_SAM"/>
    <property type="match status" value="1"/>
</dbReference>
<evidence type="ECO:0000259" key="19">
    <source>
        <dbReference type="PROSITE" id="PS51918"/>
    </source>
</evidence>
<keyword evidence="5" id="KW-0820">tRNA-binding</keyword>
<keyword evidence="7" id="KW-0949">S-adenosyl-L-methionine</keyword>
<evidence type="ECO:0000256" key="12">
    <source>
        <dbReference type="ARBA" id="ARBA00023014"/>
    </source>
</evidence>
<dbReference type="InterPro" id="IPR006638">
    <property type="entry name" value="Elp3/MiaA/NifB-like_rSAM"/>
</dbReference>
<feature type="binding site" evidence="17">
    <location>
        <position position="33"/>
    </location>
    <ligand>
        <name>[4Fe-4S] cluster</name>
        <dbReference type="ChEBI" id="CHEBI:49883"/>
        <note>4Fe-4S-S-AdoMet</note>
    </ligand>
</feature>
<dbReference type="Gene3D" id="3.30.750.200">
    <property type="match status" value="1"/>
</dbReference>
<dbReference type="GO" id="GO:0005737">
    <property type="term" value="C:cytoplasm"/>
    <property type="evidence" value="ECO:0007669"/>
    <property type="project" value="TreeGrafter"/>
</dbReference>
<comment type="pathway">
    <text evidence="1">tRNA modification; 5-methoxycarbonylmethyl-2-thiouridine-tRNA biosynthesis.</text>
</comment>
<dbReference type="Pfam" id="PF16199">
    <property type="entry name" value="Radical_SAM_C"/>
    <property type="match status" value="1"/>
</dbReference>
<protein>
    <recommendedName>
        <fullName evidence="3">Elongator complex protein 3</fullName>
        <ecNumber evidence="15">2.3.1.311</ecNumber>
    </recommendedName>
    <alternativeName>
        <fullName evidence="14">tRNA uridine(34) acetyltransferase</fullName>
    </alternativeName>
</protein>
<dbReference type="SFLD" id="SFLDG01086">
    <property type="entry name" value="elongater_protein-like"/>
    <property type="match status" value="1"/>
</dbReference>
<evidence type="ECO:0000256" key="3">
    <source>
        <dbReference type="ARBA" id="ARBA00020266"/>
    </source>
</evidence>
<feature type="domain" description="Radical SAM core" evidence="19">
    <location>
        <begin position="18"/>
        <end position="298"/>
    </location>
</feature>
<dbReference type="PROSITE" id="PS51918">
    <property type="entry name" value="RADICAL_SAM"/>
    <property type="match status" value="1"/>
</dbReference>
<evidence type="ECO:0000256" key="14">
    <source>
        <dbReference type="ARBA" id="ARBA00030769"/>
    </source>
</evidence>
<evidence type="ECO:0000259" key="18">
    <source>
        <dbReference type="PROSITE" id="PS51186"/>
    </source>
</evidence>
<dbReference type="Pfam" id="PF04055">
    <property type="entry name" value="Radical_SAM"/>
    <property type="match status" value="1"/>
</dbReference>
<dbReference type="InterPro" id="IPR034687">
    <property type="entry name" value="ELP3-like"/>
</dbReference>
<dbReference type="InterPro" id="IPR000182">
    <property type="entry name" value="GNAT_dom"/>
</dbReference>
<evidence type="ECO:0000256" key="9">
    <source>
        <dbReference type="ARBA" id="ARBA00022723"/>
    </source>
</evidence>
<comment type="catalytic activity">
    <reaction evidence="16">
        <text>uridine(34) in tRNA + acetyl-CoA + S-adenosyl-L-methionine + H2O = 5-(carboxymethyl)uridine(34) in tRNA + 5'-deoxyadenosine + L-methionine + CoA + 2 H(+)</text>
        <dbReference type="Rhea" id="RHEA:61020"/>
        <dbReference type="Rhea" id="RHEA-COMP:10407"/>
        <dbReference type="Rhea" id="RHEA-COMP:11727"/>
        <dbReference type="ChEBI" id="CHEBI:15377"/>
        <dbReference type="ChEBI" id="CHEBI:15378"/>
        <dbReference type="ChEBI" id="CHEBI:17319"/>
        <dbReference type="ChEBI" id="CHEBI:57287"/>
        <dbReference type="ChEBI" id="CHEBI:57288"/>
        <dbReference type="ChEBI" id="CHEBI:57844"/>
        <dbReference type="ChEBI" id="CHEBI:59789"/>
        <dbReference type="ChEBI" id="CHEBI:65315"/>
        <dbReference type="ChEBI" id="CHEBI:74882"/>
        <dbReference type="EC" id="2.3.1.311"/>
    </reaction>
    <physiologicalReaction direction="left-to-right" evidence="16">
        <dbReference type="Rhea" id="RHEA:61021"/>
    </physiologicalReaction>
</comment>
<dbReference type="AlphaFoldDB" id="A0A7C5XFM7"/>
<proteinExistence type="inferred from homology"/>
<dbReference type="NCBIfam" id="TIGR01211">
    <property type="entry name" value="ELP3"/>
    <property type="match status" value="1"/>
</dbReference>
<dbReference type="InterPro" id="IPR007197">
    <property type="entry name" value="rSAM"/>
</dbReference>
<evidence type="ECO:0000256" key="1">
    <source>
        <dbReference type="ARBA" id="ARBA00005043"/>
    </source>
</evidence>
<dbReference type="InterPro" id="IPR032432">
    <property type="entry name" value="Radical_SAM_C"/>
</dbReference>
<evidence type="ECO:0000256" key="10">
    <source>
        <dbReference type="ARBA" id="ARBA00022884"/>
    </source>
</evidence>
<evidence type="ECO:0000256" key="13">
    <source>
        <dbReference type="ARBA" id="ARBA00023315"/>
    </source>
</evidence>
<dbReference type="CDD" id="cd04301">
    <property type="entry name" value="NAT_SF"/>
    <property type="match status" value="1"/>
</dbReference>
<gene>
    <name evidence="20" type="ORF">ENM84_00385</name>
</gene>
<dbReference type="GO" id="GO:0046872">
    <property type="term" value="F:metal ion binding"/>
    <property type="evidence" value="ECO:0007669"/>
    <property type="project" value="UniProtKB-KW"/>
</dbReference>
<dbReference type="PANTHER" id="PTHR11135">
    <property type="entry name" value="HISTONE ACETYLTRANSFERASE-RELATED"/>
    <property type="match status" value="1"/>
</dbReference>
<dbReference type="Gene3D" id="3.40.630.30">
    <property type="match status" value="1"/>
</dbReference>
<dbReference type="SUPFAM" id="SSF102114">
    <property type="entry name" value="Radical SAM enzymes"/>
    <property type="match status" value="1"/>
</dbReference>
<keyword evidence="13" id="KW-0012">Acyltransferase</keyword>
<keyword evidence="4" id="KW-0004">4Fe-4S</keyword>
<dbReference type="Pfam" id="PF00583">
    <property type="entry name" value="Acetyltransf_1"/>
    <property type="match status" value="1"/>
</dbReference>
<feature type="binding site" evidence="17">
    <location>
        <position position="41"/>
    </location>
    <ligand>
        <name>[4Fe-4S] cluster</name>
        <dbReference type="ChEBI" id="CHEBI:49883"/>
        <note>4Fe-4S-S-AdoMet</note>
    </ligand>
</feature>
<evidence type="ECO:0000256" key="2">
    <source>
        <dbReference type="ARBA" id="ARBA00005494"/>
    </source>
</evidence>
<dbReference type="EC" id="2.3.1.311" evidence="15"/>
<evidence type="ECO:0000256" key="4">
    <source>
        <dbReference type="ARBA" id="ARBA00022485"/>
    </source>
</evidence>
<dbReference type="InterPro" id="IPR058240">
    <property type="entry name" value="rSAM_sf"/>
</dbReference>
<accession>A0A7C5XFM7</accession>
<dbReference type="GO" id="GO:0002926">
    <property type="term" value="P:tRNA wobble base 5-methoxycarbonylmethyl-2-thiouridinylation"/>
    <property type="evidence" value="ECO:0007669"/>
    <property type="project" value="TreeGrafter"/>
</dbReference>
<name>A0A7C5XFM7_9CREN</name>
<keyword evidence="12 17" id="KW-0411">Iron-sulfur</keyword>
<evidence type="ECO:0000256" key="15">
    <source>
        <dbReference type="ARBA" id="ARBA00044771"/>
    </source>
</evidence>
<keyword evidence="8" id="KW-0819">tRNA processing</keyword>
<dbReference type="InterPro" id="IPR016181">
    <property type="entry name" value="Acyl_CoA_acyltransferase"/>
</dbReference>
<dbReference type="SFLD" id="SFLDF00344">
    <property type="entry name" value="ELP3-like"/>
    <property type="match status" value="1"/>
</dbReference>
<dbReference type="GO" id="GO:0051539">
    <property type="term" value="F:4 iron, 4 sulfur cluster binding"/>
    <property type="evidence" value="ECO:0007669"/>
    <property type="project" value="UniProtKB-KW"/>
</dbReference>
<comment type="cofactor">
    <cofactor evidence="17">
        <name>[4Fe-4S] cluster</name>
        <dbReference type="ChEBI" id="CHEBI:49883"/>
    </cofactor>
    <text evidence="17">Binds 1 [4Fe-4S] cluster. The cluster is coordinated with 3 cysteines and an exchangeable S-adenosyl-L-methionine.</text>
</comment>